<sequence>MIYTVIYSQDAKETLAKFKKSNPGAFKKVMKFINELHGQVRDTLNHL</sequence>
<gene>
    <name evidence="1" type="ORF">EZS27_023176</name>
</gene>
<dbReference type="EMBL" id="SNRY01001916">
    <property type="protein sequence ID" value="KAA6327872.1"/>
    <property type="molecule type" value="Genomic_DNA"/>
</dbReference>
<proteinExistence type="predicted"/>
<reference evidence="1" key="1">
    <citation type="submission" date="2019-03" db="EMBL/GenBank/DDBJ databases">
        <title>Single cell metagenomics reveals metabolic interactions within the superorganism composed of flagellate Streblomastix strix and complex community of Bacteroidetes bacteria on its surface.</title>
        <authorList>
            <person name="Treitli S.C."/>
            <person name="Kolisko M."/>
            <person name="Husnik F."/>
            <person name="Keeling P."/>
            <person name="Hampl V."/>
        </authorList>
    </citation>
    <scope>NUCLEOTIDE SEQUENCE</scope>
    <source>
        <strain evidence="1">STM</strain>
    </source>
</reference>
<organism evidence="1">
    <name type="scientific">termite gut metagenome</name>
    <dbReference type="NCBI Taxonomy" id="433724"/>
    <lineage>
        <taxon>unclassified sequences</taxon>
        <taxon>metagenomes</taxon>
        <taxon>organismal metagenomes</taxon>
    </lineage>
</organism>
<comment type="caution">
    <text evidence="1">The sequence shown here is derived from an EMBL/GenBank/DDBJ whole genome shotgun (WGS) entry which is preliminary data.</text>
</comment>
<accession>A0A5J4R2E4</accession>
<protein>
    <submittedName>
        <fullName evidence="1">Uncharacterized protein</fullName>
    </submittedName>
</protein>
<name>A0A5J4R2E4_9ZZZZ</name>
<dbReference type="AlphaFoldDB" id="A0A5J4R2E4"/>
<evidence type="ECO:0000313" key="1">
    <source>
        <dbReference type="EMBL" id="KAA6327872.1"/>
    </source>
</evidence>